<keyword evidence="1" id="KW-1185">Reference proteome</keyword>
<gene>
    <name evidence="2" type="primary">LOC112467105</name>
</gene>
<dbReference type="RefSeq" id="XP_024891342.1">
    <property type="nucleotide sequence ID" value="XM_025035574.1"/>
</dbReference>
<dbReference type="Proteomes" id="UP000504618">
    <property type="component" value="Unplaced"/>
</dbReference>
<accession>A0A6J1R9I8</accession>
<organism evidence="1 2">
    <name type="scientific">Temnothorax curvispinosus</name>
    <dbReference type="NCBI Taxonomy" id="300111"/>
    <lineage>
        <taxon>Eukaryota</taxon>
        <taxon>Metazoa</taxon>
        <taxon>Ecdysozoa</taxon>
        <taxon>Arthropoda</taxon>
        <taxon>Hexapoda</taxon>
        <taxon>Insecta</taxon>
        <taxon>Pterygota</taxon>
        <taxon>Neoptera</taxon>
        <taxon>Endopterygota</taxon>
        <taxon>Hymenoptera</taxon>
        <taxon>Apocrita</taxon>
        <taxon>Aculeata</taxon>
        <taxon>Formicoidea</taxon>
        <taxon>Formicidae</taxon>
        <taxon>Myrmicinae</taxon>
        <taxon>Temnothorax</taxon>
    </lineage>
</organism>
<evidence type="ECO:0000313" key="1">
    <source>
        <dbReference type="Proteomes" id="UP000504618"/>
    </source>
</evidence>
<dbReference type="GeneID" id="112467105"/>
<dbReference type="OrthoDB" id="7551412at2759"/>
<protein>
    <submittedName>
        <fullName evidence="2">Uncharacterized protein LOC112467105</fullName>
    </submittedName>
</protein>
<proteinExistence type="predicted"/>
<reference evidence="2" key="1">
    <citation type="submission" date="2025-08" db="UniProtKB">
        <authorList>
            <consortium name="RefSeq"/>
        </authorList>
    </citation>
    <scope>IDENTIFICATION</scope>
    <source>
        <tissue evidence="2">Whole body</tissue>
    </source>
</reference>
<name>A0A6J1R9I8_9HYME</name>
<evidence type="ECO:0000313" key="2">
    <source>
        <dbReference type="RefSeq" id="XP_024891342.1"/>
    </source>
</evidence>
<dbReference type="AlphaFoldDB" id="A0A6J1R9I8"/>
<sequence length="148" mass="17181">MKALIGCETRGMAEARFLTEIQDVVHRLNLAELRNHMKMHIDLKQQEQKVRYDKTRRDAKLYKKGDLVLVRITSDLATGSSRKLYPKFKGPFRIHKILINDRYEIEDLRENRKRGRTVAAADNLKPWITIQGELAITADINEFSCSSP</sequence>